<gene>
    <name evidence="1" type="ORF">QFZ34_002028</name>
</gene>
<dbReference type="InterPro" id="IPR027417">
    <property type="entry name" value="P-loop_NTPase"/>
</dbReference>
<evidence type="ECO:0000313" key="1">
    <source>
        <dbReference type="EMBL" id="MDQ0996846.1"/>
    </source>
</evidence>
<sequence length="262" mass="30094">MNEHAEGSPIIVCGCQRSGTTAIVRILNDNGMMISNEWALFAWPAWQEQFSLAEWLENKRAQVEKNLWLQFWHYKIELTGLEAEQGYSAALHSVYGRRDAWRWGDKWSDYVFHVDAVKAHFPNAKIIYIYRDGRDVVASMLRKTIEKDPGPGFKRWVNSIEAWLSWKDRVDHLAIRQEDLLQYPEKIAADIADYCGFTLQSAGHAAYVLLGSDAENNGDHVSENPFEHTGAYHDQFSDADVPADVMRHLINLGYAKHKQERA</sequence>
<protein>
    <recommendedName>
        <fullName evidence="3">Sulfotransferase</fullName>
    </recommendedName>
</protein>
<dbReference type="EMBL" id="JAUSZT010000003">
    <property type="protein sequence ID" value="MDQ0996846.1"/>
    <property type="molecule type" value="Genomic_DNA"/>
</dbReference>
<dbReference type="Proteomes" id="UP001237780">
    <property type="component" value="Unassembled WGS sequence"/>
</dbReference>
<name>A0ABU0S8Q4_9HYPH</name>
<dbReference type="Gene3D" id="3.40.50.300">
    <property type="entry name" value="P-loop containing nucleotide triphosphate hydrolases"/>
    <property type="match status" value="1"/>
</dbReference>
<dbReference type="SUPFAM" id="SSF52540">
    <property type="entry name" value="P-loop containing nucleoside triphosphate hydrolases"/>
    <property type="match status" value="1"/>
</dbReference>
<dbReference type="RefSeq" id="WP_307280081.1">
    <property type="nucleotide sequence ID" value="NZ_JAUSZT010000003.1"/>
</dbReference>
<organism evidence="1 2">
    <name type="scientific">Phyllobacterium ifriqiyense</name>
    <dbReference type="NCBI Taxonomy" id="314238"/>
    <lineage>
        <taxon>Bacteria</taxon>
        <taxon>Pseudomonadati</taxon>
        <taxon>Pseudomonadota</taxon>
        <taxon>Alphaproteobacteria</taxon>
        <taxon>Hyphomicrobiales</taxon>
        <taxon>Phyllobacteriaceae</taxon>
        <taxon>Phyllobacterium</taxon>
    </lineage>
</organism>
<evidence type="ECO:0000313" key="2">
    <source>
        <dbReference type="Proteomes" id="UP001237780"/>
    </source>
</evidence>
<reference evidence="1 2" key="1">
    <citation type="submission" date="2023-07" db="EMBL/GenBank/DDBJ databases">
        <title>Comparative genomics of wheat-associated soil bacteria to identify genetic determinants of phenazine resistance.</title>
        <authorList>
            <person name="Mouncey N."/>
        </authorList>
    </citation>
    <scope>NUCLEOTIDE SEQUENCE [LARGE SCALE GENOMIC DNA]</scope>
    <source>
        <strain evidence="1 2">W4I11</strain>
    </source>
</reference>
<evidence type="ECO:0008006" key="3">
    <source>
        <dbReference type="Google" id="ProtNLM"/>
    </source>
</evidence>
<accession>A0ABU0S8Q4</accession>
<dbReference type="Pfam" id="PF13469">
    <property type="entry name" value="Sulfotransfer_3"/>
    <property type="match status" value="1"/>
</dbReference>
<proteinExistence type="predicted"/>
<keyword evidence="2" id="KW-1185">Reference proteome</keyword>
<comment type="caution">
    <text evidence="1">The sequence shown here is derived from an EMBL/GenBank/DDBJ whole genome shotgun (WGS) entry which is preliminary data.</text>
</comment>